<organism evidence="2 3">
    <name type="scientific">Candidatus Giovannonibacteria bacterium GW2011_GWA2_53_7</name>
    <dbReference type="NCBI Taxonomy" id="1618650"/>
    <lineage>
        <taxon>Bacteria</taxon>
        <taxon>Candidatus Giovannoniibacteriota</taxon>
    </lineage>
</organism>
<dbReference type="PANTHER" id="PTHR32432">
    <property type="entry name" value="CELL DIVISION PROTEIN FTSA-RELATED"/>
    <property type="match status" value="1"/>
</dbReference>
<dbReference type="PANTHER" id="PTHR32432:SF3">
    <property type="entry name" value="ETHANOLAMINE UTILIZATION PROTEIN EUTJ"/>
    <property type="match status" value="1"/>
</dbReference>
<dbReference type="GO" id="GO:0051301">
    <property type="term" value="P:cell division"/>
    <property type="evidence" value="ECO:0007669"/>
    <property type="project" value="InterPro"/>
</dbReference>
<feature type="domain" description="SHS2" evidence="1">
    <location>
        <begin position="10"/>
        <end position="169"/>
    </location>
</feature>
<dbReference type="AlphaFoldDB" id="A0A0G2AU51"/>
<dbReference type="Proteomes" id="UP000034290">
    <property type="component" value="Unassembled WGS sequence"/>
</dbReference>
<dbReference type="InterPro" id="IPR003494">
    <property type="entry name" value="SHS2_FtsA"/>
</dbReference>
<dbReference type="InterPro" id="IPR043129">
    <property type="entry name" value="ATPase_NBD"/>
</dbReference>
<evidence type="ECO:0000259" key="1">
    <source>
        <dbReference type="SMART" id="SM00842"/>
    </source>
</evidence>
<dbReference type="SMART" id="SM00842">
    <property type="entry name" value="FtsA"/>
    <property type="match status" value="1"/>
</dbReference>
<accession>A0A0G2AU51</accession>
<reference evidence="2 3" key="1">
    <citation type="journal article" date="2015" name="Nature">
        <title>rRNA introns, odd ribosomes, and small enigmatic genomes across a large radiation of phyla.</title>
        <authorList>
            <person name="Brown C.T."/>
            <person name="Hug L.A."/>
            <person name="Thomas B.C."/>
            <person name="Sharon I."/>
            <person name="Castelle C.J."/>
            <person name="Singh A."/>
            <person name="Wilkins M.J."/>
            <person name="Williams K.H."/>
            <person name="Banfield J.F."/>
        </authorList>
    </citation>
    <scope>NUCLEOTIDE SEQUENCE [LARGE SCALE GENOMIC DNA]</scope>
</reference>
<dbReference type="Gene3D" id="3.30.420.40">
    <property type="match status" value="2"/>
</dbReference>
<dbReference type="SUPFAM" id="SSF53067">
    <property type="entry name" value="Actin-like ATPase domain"/>
    <property type="match status" value="1"/>
</dbReference>
<sequence length="339" mass="36048">MFGIMEKKYSLGIDVSATSVKMILLMRQGTRRRLAASAHAALPSGACRDGRIVDEKACGDAIKKAYTQLPHSRTNGETSIIASLPDVQTQSAFITLPATTITKEHVLAEAAKHIPIHTETMMIDWQTVGEKDGTASLVVMTALETTSNTLANTLESAGCFPSVIENETAALARLFAAKDAPQCIIDFGASRTLLLSAKNEIPLFTLALPFTGVMLTDAISQTLHLEREEAEATKRRCGLDTNACDGALREIVNTHLVTTIQKIQMGLEEAASSVGHTPETITLAGGGAHCKAIDTVLSSALAIPVTLGDCWLTVEKPAQFPHDQLAYAVAIGLALRGIT</sequence>
<dbReference type="InterPro" id="IPR050696">
    <property type="entry name" value="FtsA/MreB"/>
</dbReference>
<dbReference type="Pfam" id="PF11104">
    <property type="entry name" value="PilM_2"/>
    <property type="match status" value="1"/>
</dbReference>
<proteinExistence type="predicted"/>
<evidence type="ECO:0000313" key="3">
    <source>
        <dbReference type="Proteomes" id="UP000034290"/>
    </source>
</evidence>
<dbReference type="CDD" id="cd24049">
    <property type="entry name" value="ASKHA_NBD_PilM"/>
    <property type="match status" value="1"/>
</dbReference>
<protein>
    <submittedName>
        <fullName evidence="2">Type IV pilus assembly protein PilM</fullName>
    </submittedName>
</protein>
<comment type="caution">
    <text evidence="2">The sequence shown here is derived from an EMBL/GenBank/DDBJ whole genome shotgun (WGS) entry which is preliminary data.</text>
</comment>
<name>A0A0G2AU51_9BACT</name>
<evidence type="ECO:0000313" key="2">
    <source>
        <dbReference type="EMBL" id="KKW36394.1"/>
    </source>
</evidence>
<dbReference type="Gene3D" id="3.30.1490.300">
    <property type="match status" value="1"/>
</dbReference>
<dbReference type="EMBL" id="LCRM01000030">
    <property type="protein sequence ID" value="KKW36394.1"/>
    <property type="molecule type" value="Genomic_DNA"/>
</dbReference>
<dbReference type="InterPro" id="IPR005883">
    <property type="entry name" value="PilM"/>
</dbReference>
<gene>
    <name evidence="2" type="ORF">UY81_C0030G0007</name>
</gene>